<gene>
    <name evidence="1" type="ORF">IG617_05790</name>
</gene>
<proteinExistence type="predicted"/>
<dbReference type="Proteomes" id="UP000615687">
    <property type="component" value="Unassembled WGS sequence"/>
</dbReference>
<dbReference type="RefSeq" id="WP_192108176.1">
    <property type="nucleotide sequence ID" value="NZ_JACYXJ010000002.1"/>
</dbReference>
<protein>
    <submittedName>
        <fullName evidence="1">Uncharacterized protein</fullName>
    </submittedName>
</protein>
<keyword evidence="2" id="KW-1185">Reference proteome</keyword>
<accession>A0ABR9C8E1</accession>
<reference evidence="1 2" key="1">
    <citation type="submission" date="2020-09" db="EMBL/GenBank/DDBJ databases">
        <title>The genome sequence of type strain Labrenzia polysiphoniae KACC 19711.</title>
        <authorList>
            <person name="Liu Y."/>
        </authorList>
    </citation>
    <scope>NUCLEOTIDE SEQUENCE [LARGE SCALE GENOMIC DNA]</scope>
    <source>
        <strain evidence="1 2">KACC 19711</strain>
    </source>
</reference>
<sequence length="76" mass="8160">MDYLSIKDDDQLLRAVRAGFVLQGTSLNAWCKAHGIVRRTAEQSLNGENISNNAIALAARIRLAAGLKASDCSRCG</sequence>
<name>A0ABR9C8E1_9HYPH</name>
<dbReference type="EMBL" id="JACYXJ010000002">
    <property type="protein sequence ID" value="MBD8875794.1"/>
    <property type="molecule type" value="Genomic_DNA"/>
</dbReference>
<organism evidence="1 2">
    <name type="scientific">Roseibium polysiphoniae</name>
    <dbReference type="NCBI Taxonomy" id="2571221"/>
    <lineage>
        <taxon>Bacteria</taxon>
        <taxon>Pseudomonadati</taxon>
        <taxon>Pseudomonadota</taxon>
        <taxon>Alphaproteobacteria</taxon>
        <taxon>Hyphomicrobiales</taxon>
        <taxon>Stappiaceae</taxon>
        <taxon>Roseibium</taxon>
    </lineage>
</organism>
<evidence type="ECO:0000313" key="1">
    <source>
        <dbReference type="EMBL" id="MBD8875794.1"/>
    </source>
</evidence>
<comment type="caution">
    <text evidence="1">The sequence shown here is derived from an EMBL/GenBank/DDBJ whole genome shotgun (WGS) entry which is preliminary data.</text>
</comment>
<evidence type="ECO:0000313" key="2">
    <source>
        <dbReference type="Proteomes" id="UP000615687"/>
    </source>
</evidence>